<protein>
    <submittedName>
        <fullName evidence="1">Uncharacterized protein</fullName>
    </submittedName>
</protein>
<evidence type="ECO:0000313" key="1">
    <source>
        <dbReference type="EMBL" id="KAF9472898.1"/>
    </source>
</evidence>
<accession>A0A9P6CUT1</accession>
<name>A0A9P6CUT1_9AGAR</name>
<comment type="caution">
    <text evidence="1">The sequence shown here is derived from an EMBL/GenBank/DDBJ whole genome shotgun (WGS) entry which is preliminary data.</text>
</comment>
<dbReference type="EMBL" id="MU155487">
    <property type="protein sequence ID" value="KAF9472898.1"/>
    <property type="molecule type" value="Genomic_DNA"/>
</dbReference>
<evidence type="ECO:0000313" key="2">
    <source>
        <dbReference type="Proteomes" id="UP000807469"/>
    </source>
</evidence>
<dbReference type="AlphaFoldDB" id="A0A9P6CUT1"/>
<keyword evidence="2" id="KW-1185">Reference proteome</keyword>
<reference evidence="1" key="1">
    <citation type="submission" date="2020-11" db="EMBL/GenBank/DDBJ databases">
        <authorList>
            <consortium name="DOE Joint Genome Institute"/>
            <person name="Ahrendt S."/>
            <person name="Riley R."/>
            <person name="Andreopoulos W."/>
            <person name="Labutti K."/>
            <person name="Pangilinan J."/>
            <person name="Ruiz-Duenas F.J."/>
            <person name="Barrasa J.M."/>
            <person name="Sanchez-Garcia M."/>
            <person name="Camarero S."/>
            <person name="Miyauchi S."/>
            <person name="Serrano A."/>
            <person name="Linde D."/>
            <person name="Babiker R."/>
            <person name="Drula E."/>
            <person name="Ayuso-Fernandez I."/>
            <person name="Pacheco R."/>
            <person name="Padilla G."/>
            <person name="Ferreira P."/>
            <person name="Barriuso J."/>
            <person name="Kellner H."/>
            <person name="Castanera R."/>
            <person name="Alfaro M."/>
            <person name="Ramirez L."/>
            <person name="Pisabarro A.G."/>
            <person name="Kuo A."/>
            <person name="Tritt A."/>
            <person name="Lipzen A."/>
            <person name="He G."/>
            <person name="Yan M."/>
            <person name="Ng V."/>
            <person name="Cullen D."/>
            <person name="Martin F."/>
            <person name="Rosso M.-N."/>
            <person name="Henrissat B."/>
            <person name="Hibbett D."/>
            <person name="Martinez A.T."/>
            <person name="Grigoriev I.V."/>
        </authorList>
    </citation>
    <scope>NUCLEOTIDE SEQUENCE</scope>
    <source>
        <strain evidence="1">CIRM-BRFM 674</strain>
    </source>
</reference>
<dbReference type="Proteomes" id="UP000807469">
    <property type="component" value="Unassembled WGS sequence"/>
</dbReference>
<gene>
    <name evidence="1" type="ORF">BDN70DRAFT_925437</name>
</gene>
<sequence>MKFMTKTISSRLAPVFHSRVMAVPIIVDVAGAVEENSEFKSVSEEAEDEDEGEVEDDEAFDEADEVVAEVANATSTWDRPRKGILKITGQGTISVKADSTVGFHIEVQTVESMNPTLYLDVTQDECYFSYGGLPTADGGTLSSSAQVEFGKDAAKLSEGQGPYKHWLSIDLVNGVLRYGRGYCTASLVLLQAGLKKKEDKTLVYVDKWWEWVKGLQHAVVKQTGGHQLTDMVIDPFPL</sequence>
<feature type="non-terminal residue" evidence="1">
    <location>
        <position position="238"/>
    </location>
</feature>
<dbReference type="OrthoDB" id="543511at2759"/>
<organism evidence="1 2">
    <name type="scientific">Pholiota conissans</name>
    <dbReference type="NCBI Taxonomy" id="109636"/>
    <lineage>
        <taxon>Eukaryota</taxon>
        <taxon>Fungi</taxon>
        <taxon>Dikarya</taxon>
        <taxon>Basidiomycota</taxon>
        <taxon>Agaricomycotina</taxon>
        <taxon>Agaricomycetes</taxon>
        <taxon>Agaricomycetidae</taxon>
        <taxon>Agaricales</taxon>
        <taxon>Agaricineae</taxon>
        <taxon>Strophariaceae</taxon>
        <taxon>Pholiota</taxon>
    </lineage>
</organism>
<proteinExistence type="predicted"/>